<dbReference type="GO" id="GO:0005524">
    <property type="term" value="F:ATP binding"/>
    <property type="evidence" value="ECO:0007669"/>
    <property type="project" value="UniProtKB-KW"/>
</dbReference>
<feature type="domain" description="Helicase ATP-binding" evidence="5">
    <location>
        <begin position="39"/>
        <end position="200"/>
    </location>
</feature>
<dbReference type="Pfam" id="PF00271">
    <property type="entry name" value="Helicase_C"/>
    <property type="match status" value="1"/>
</dbReference>
<dbReference type="InterPro" id="IPR014001">
    <property type="entry name" value="Helicase_ATP-bd"/>
</dbReference>
<evidence type="ECO:0000256" key="2">
    <source>
        <dbReference type="ARBA" id="ARBA00022801"/>
    </source>
</evidence>
<dbReference type="OrthoDB" id="9804086at2"/>
<dbReference type="Gene3D" id="3.40.50.300">
    <property type="entry name" value="P-loop containing nucleotide triphosphate hydrolases"/>
    <property type="match status" value="2"/>
</dbReference>
<dbReference type="GO" id="GO:0003677">
    <property type="term" value="F:DNA binding"/>
    <property type="evidence" value="ECO:0007669"/>
    <property type="project" value="InterPro"/>
</dbReference>
<name>A0A5C6UPI0_9SPHN</name>
<sequence>MPEAIRRNLIEFRDRTPRPYQAQKTKPQDSRWRHQKQALARFLEERNGVLEMATGTGKTRTAVNIMNELFERNVAKTAIVAAAGTDLLDQWYAVLAAEGRPVYRAFERYHEAQGYLNDAEGSVLLTSRTNLGAVLPRLAKRLTANGLIVCDEVHGMGAPAMVRDLPGQIKPFGWRLGLSATPEREYDADGNTFIEEEIGPTIFKFGLEKAIRRGILCEFDYLELEYEFSAVDKDAVRQAIRRYHARARMADAPPIESLYQEIARIRKLSREKLPPFAALIAERPEILERSLIFVETAEYGLEVQDTLMRAGIDYHTYYAGDDRANLGRFARGELSCLITCHRISEGIDIRSVGAIVLFASAKAQLETVQRLGRCLRVDPNDPGKRALVVDFIRTDDVGHDDVGGEASADIGRRDWFRALSAVTREE</sequence>
<dbReference type="PANTHER" id="PTHR11274">
    <property type="entry name" value="RAD25/XP-B DNA REPAIR HELICASE"/>
    <property type="match status" value="1"/>
</dbReference>
<protein>
    <submittedName>
        <fullName evidence="6">DEAD/DEAH box helicase</fullName>
    </submittedName>
</protein>
<keyword evidence="7" id="KW-1185">Reference proteome</keyword>
<dbReference type="SUPFAM" id="SSF52540">
    <property type="entry name" value="P-loop containing nucleoside triphosphate hydrolases"/>
    <property type="match status" value="1"/>
</dbReference>
<dbReference type="GO" id="GO:0016787">
    <property type="term" value="F:hydrolase activity"/>
    <property type="evidence" value="ECO:0007669"/>
    <property type="project" value="UniProtKB-KW"/>
</dbReference>
<dbReference type="InterPro" id="IPR050615">
    <property type="entry name" value="ATP-dep_DNA_Helicase"/>
</dbReference>
<dbReference type="InterPro" id="IPR006935">
    <property type="entry name" value="Helicase/UvrB_N"/>
</dbReference>
<dbReference type="Proteomes" id="UP000321250">
    <property type="component" value="Unassembled WGS sequence"/>
</dbReference>
<evidence type="ECO:0000313" key="6">
    <source>
        <dbReference type="EMBL" id="TXC72878.1"/>
    </source>
</evidence>
<keyword evidence="1" id="KW-0547">Nucleotide-binding</keyword>
<accession>A0A5C6UPI0</accession>
<keyword evidence="4" id="KW-0067">ATP-binding</keyword>
<dbReference type="GO" id="GO:0004386">
    <property type="term" value="F:helicase activity"/>
    <property type="evidence" value="ECO:0007669"/>
    <property type="project" value="UniProtKB-KW"/>
</dbReference>
<evidence type="ECO:0000313" key="7">
    <source>
        <dbReference type="Proteomes" id="UP000321250"/>
    </source>
</evidence>
<dbReference type="PROSITE" id="PS51192">
    <property type="entry name" value="HELICASE_ATP_BIND_1"/>
    <property type="match status" value="1"/>
</dbReference>
<dbReference type="Pfam" id="PF04851">
    <property type="entry name" value="ResIII"/>
    <property type="match status" value="1"/>
</dbReference>
<proteinExistence type="predicted"/>
<dbReference type="PANTHER" id="PTHR11274:SF0">
    <property type="entry name" value="GENERAL TRANSCRIPTION AND DNA REPAIR FACTOR IIH HELICASE SUBUNIT XPB"/>
    <property type="match status" value="1"/>
</dbReference>
<comment type="caution">
    <text evidence="6">The sequence shown here is derived from an EMBL/GenBank/DDBJ whole genome shotgun (WGS) entry which is preliminary data.</text>
</comment>
<evidence type="ECO:0000256" key="1">
    <source>
        <dbReference type="ARBA" id="ARBA00022741"/>
    </source>
</evidence>
<reference evidence="6 7" key="1">
    <citation type="journal article" date="2013" name="Antonie Van Leeuwenhoek">
        <title>Sphingomonas ginsenosidivorax sp. nov., with the ability to transform ginsenosides.</title>
        <authorList>
            <person name="Jin X.F."/>
            <person name="Kim J.K."/>
            <person name="Liu Q.M."/>
            <person name="Kang M.S."/>
            <person name="He D."/>
            <person name="Jin F.X."/>
            <person name="Kim S.C."/>
            <person name="Im W.T."/>
        </authorList>
    </citation>
    <scope>NUCLEOTIDE SEQUENCE [LARGE SCALE GENOMIC DNA]</scope>
    <source>
        <strain evidence="6 7">KHI67</strain>
    </source>
</reference>
<evidence type="ECO:0000259" key="5">
    <source>
        <dbReference type="PROSITE" id="PS51192"/>
    </source>
</evidence>
<organism evidence="6 7">
    <name type="scientific">Sphingomonas ginsenosidivorax</name>
    <dbReference type="NCBI Taxonomy" id="862135"/>
    <lineage>
        <taxon>Bacteria</taxon>
        <taxon>Pseudomonadati</taxon>
        <taxon>Pseudomonadota</taxon>
        <taxon>Alphaproteobacteria</taxon>
        <taxon>Sphingomonadales</taxon>
        <taxon>Sphingomonadaceae</taxon>
        <taxon>Sphingomonas</taxon>
    </lineage>
</organism>
<gene>
    <name evidence="6" type="ORF">FSB78_10455</name>
</gene>
<keyword evidence="2" id="KW-0378">Hydrolase</keyword>
<dbReference type="AlphaFoldDB" id="A0A5C6UPI0"/>
<dbReference type="InterPro" id="IPR001650">
    <property type="entry name" value="Helicase_C-like"/>
</dbReference>
<dbReference type="InterPro" id="IPR027417">
    <property type="entry name" value="P-loop_NTPase"/>
</dbReference>
<dbReference type="SMART" id="SM00487">
    <property type="entry name" value="DEXDc"/>
    <property type="match status" value="1"/>
</dbReference>
<evidence type="ECO:0000256" key="4">
    <source>
        <dbReference type="ARBA" id="ARBA00022840"/>
    </source>
</evidence>
<dbReference type="EMBL" id="VOQR01000001">
    <property type="protein sequence ID" value="TXC72878.1"/>
    <property type="molecule type" value="Genomic_DNA"/>
</dbReference>
<evidence type="ECO:0000256" key="3">
    <source>
        <dbReference type="ARBA" id="ARBA00022806"/>
    </source>
</evidence>
<keyword evidence="3 6" id="KW-0347">Helicase</keyword>